<protein>
    <submittedName>
        <fullName evidence="6">Protein KIAA0100-like isoform X1</fullName>
    </submittedName>
</protein>
<feature type="compositionally biased region" description="Basic and acidic residues" evidence="2">
    <location>
        <begin position="103"/>
        <end position="113"/>
    </location>
</feature>
<dbReference type="PANTHER" id="PTHR15678">
    <property type="entry name" value="ANTIGEN MLAA-22-RELATED"/>
    <property type="match status" value="1"/>
</dbReference>
<sequence>MGLTYLLLYGCIIAVFILILSKICAGILSKVLSQILKKEVSIDYIGFFSLKNVSIQLHKSSVVLDDIWISWRLFNPSQNYRMALHLGDVRVRAEMQNDSQGTARHERGEEAAKPGRKGSSLLDSSYFTSAVRFITKTMCLNVEALNIMLLNAMGTDSLLHVTIKNISLAGAPLTEQIISTDLEVQEISLRMLRSANSDAGEQSHMAHASTSLKVSAQLDFIMKKILGISVNVGTPRVSLQDGFMTQILQTFPKTAIGSDALEPQRIQQPKPVEERIRAIMLRLPRDAKLQIDDIDCQVVIQSEQRRLTLTTKQLLVTADVNVDKLIECTKTKGLLLPGISCLFKLTDVQMTNMQSLKLLSISDTSVSLQLRETGVYSDLVLRHCHVHYLDDEMTFWLATIQEQIKLQKAKQNTLFPTRTPANVQSKPSKQTVTSSLFQELILPFDLTLDLSDMSTHMTWPNVPDCAVSIVTLKTGTRITTDAGSTPKKPLRYIRANMQGDHIICQVGDTVRTPNGVTSPSRHIWGTPLAVNIIKLKVNFTPYSIEVEGSVNSLQVESCLELHSVVEHVLKVTLGWKAKGQDMERQKVTVEAGLGPKQQTHRVNVRLTDFNAFLCSDVKEFIMLRVDDVDVDSESDGDSTVVVMGTKLLGVTKDSKVIDCVEYKSLPEAILDVTLINLKYTSASKTLNAVIEETCCAHWNTTSHMTMYHHVKEVVLFGLKVKGLLPKRERVILSPEAQKMRAAAGTSKDLCICLNVKLVEFFYHVSPSKLNVISVKEFYATKQGSSLLKATSPECIIGFEGHPVFVIKSACIEKLVNSQQLLEDRKSFDSLTTPTNRAWGVYGKSVNMEFPYSYDFASNYDEIINLIKWLKSLHMHKKDRSIEEPLYADVLVRVQTFVLKLHDDPFEVKLGDNYQLMKDERLESERRRELMDNKVAELRQTHGELLSGRKTKRVEELYISLERKNMDIYIKRSQRLYSNSPGPQALLTLTLTGAEISALADPSMNGTTNIVRLMREIDSASPYPVDGLEFTTLFCRLVRGHAKMLDLQLRGYPQSIWKISDWHFWGRLIGAEQAGTPRAKRESIVKVGEPWGDAKVTRSMPPLKFFHDMATDATEMHIAWGPCIEPAWAQVGLAMDMLNKASVDPSQPMPFWDKTRLLLHGRLIASVQKCNLLWLSTRDPYVSTEQLDMEWQNIYMDWTNAHFLVKGDLDVYVRTASKYDDVRFMHLPNFRLEIGIAWLCFGDPDDHHSVLPCAPDKVPDHSRNEKHDSYAAFRSQNLNMNISLDIKGYEQEGEEPDIAGALFYSTTMRWLQMFQAISFVGATRPTRRGKLFNNTRPRKPTLGRHYKNIDFKASFPTVTLNYWASVARQRGIEMCLGQGSLGFRYNLQLNDVPDGLIHRPNADWSIAEMNAEIGESHAYLYTSQTDEQARVHLVLNSMAEKHHVASVSRVMYCRQQSRTTNLEDLSCTPSDDEDIMEEERDNTANEERDFIHKLVVHELRVSWTRFNRDAVLGLYDTYNKSQMLKNNLSTEALKGVKVESTATTRLQQNVATPTPNPLASANTPSPMSKLQTGHGATMLHQLLSETNTKFIVFSEETSGSSDKLQGVKACTTKDVTMKNWLIELENSQVMLKGCEASGYVIVCASSAQVMHCSHLPAWREGHLTNKTSWVGKLDGLQYFATVETPSSSSKDDVQWLPVSIIEPSPQRVTDVPDMVGSGESVGGVVSDTVGASLEDVDQESVQLQRIASRCSCQFYYASYGGEVSRSVAAEMLKSDSGQDEESDGVFSKEEAVNSMTLMYHDLQMCTNSAQYAMILDIINNLLLYVEPKVKEAMARMQHMRFALELSSIDDQKEPIMQLQNSLRNLVLQLRQLEKDLYLAQRALEESPSDQSMLGQIADIELQVNECKESLANASEDLRIMISCFKEIQLQRAVKRKLQTSQGPQVSRRVEVCFGSAKWRLTEEDGQLGMADVELRQFKYTRTTKNDDSSENLAELGWVTINNLLANDVYKDVLRPQDTSGKTKQVALRVIARGKPPVGGISVQENFELSVVPLTIQLTYKFFKKMMGFFFPGRNVDQESIPEEQGKGGGDDELDGLGSFSRTGSIRSTSSEESITSPRDSFKGKKKGGTFQKLRESTIIDKMKERARNNMFYIIKIPSVPLCVSYKGEKEKNIEDVHNFHLVLPSLEYHNCTWTWLDLLMVLKKEYKQALVSQAIKEKLRFKIGHKEEGPSSSDAREDVDKAKLLMGAKVTNIATEEKSSSKRALFGKGQSNH</sequence>
<dbReference type="Proteomes" id="UP000694845">
    <property type="component" value="Unplaced"/>
</dbReference>
<evidence type="ECO:0000256" key="1">
    <source>
        <dbReference type="SAM" id="Coils"/>
    </source>
</evidence>
<dbReference type="InterPro" id="IPR045167">
    <property type="entry name" value="Hobbit"/>
</dbReference>
<organism evidence="5 6">
    <name type="scientific">Acanthaster planci</name>
    <name type="common">Crown-of-thorns starfish</name>
    <dbReference type="NCBI Taxonomy" id="133434"/>
    <lineage>
        <taxon>Eukaryota</taxon>
        <taxon>Metazoa</taxon>
        <taxon>Echinodermata</taxon>
        <taxon>Eleutherozoa</taxon>
        <taxon>Asterozoa</taxon>
        <taxon>Asteroidea</taxon>
        <taxon>Valvatacea</taxon>
        <taxon>Valvatida</taxon>
        <taxon>Acanthasteridae</taxon>
        <taxon>Acanthaster</taxon>
    </lineage>
</organism>
<feature type="domain" description="FMP27/BLTP2/Hobbit GFWDK motif-containing RBG unit" evidence="4">
    <location>
        <begin position="1050"/>
        <end position="1182"/>
    </location>
</feature>
<dbReference type="CTD" id="480625"/>
<evidence type="ECO:0000259" key="4">
    <source>
        <dbReference type="SMART" id="SM01214"/>
    </source>
</evidence>
<dbReference type="GeneID" id="110985319"/>
<keyword evidence="5" id="KW-1185">Reference proteome</keyword>
<evidence type="ECO:0000313" key="5">
    <source>
        <dbReference type="Proteomes" id="UP000694845"/>
    </source>
</evidence>
<evidence type="ECO:0000313" key="6">
    <source>
        <dbReference type="RefSeq" id="XP_022101955.1"/>
    </source>
</evidence>
<dbReference type="SMART" id="SM01214">
    <property type="entry name" value="Fmp27_GFWDK"/>
    <property type="match status" value="1"/>
</dbReference>
<dbReference type="KEGG" id="aplc:110985319"/>
<dbReference type="RefSeq" id="XP_022101955.1">
    <property type="nucleotide sequence ID" value="XM_022246263.1"/>
</dbReference>
<feature type="region of interest" description="Disordered" evidence="2">
    <location>
        <begin position="96"/>
        <end position="118"/>
    </location>
</feature>
<evidence type="ECO:0000256" key="2">
    <source>
        <dbReference type="SAM" id="MobiDB-lite"/>
    </source>
</evidence>
<keyword evidence="3" id="KW-0472">Membrane</keyword>
<feature type="transmembrane region" description="Helical" evidence="3">
    <location>
        <begin position="7"/>
        <end position="28"/>
    </location>
</feature>
<name>A0A8B7ZAW1_ACAPL</name>
<accession>A0A8B7ZAW1</accession>
<reference evidence="6" key="1">
    <citation type="submission" date="2025-08" db="UniProtKB">
        <authorList>
            <consortium name="RefSeq"/>
        </authorList>
    </citation>
    <scope>IDENTIFICATION</scope>
</reference>
<dbReference type="PANTHER" id="PTHR15678:SF6">
    <property type="entry name" value="BRIDGE-LIKE LIPID TRANSFER PROTEIN FAMILY MEMBER 2"/>
    <property type="match status" value="1"/>
</dbReference>
<proteinExistence type="predicted"/>
<feature type="region of interest" description="Disordered" evidence="2">
    <location>
        <begin position="2100"/>
        <end position="2127"/>
    </location>
</feature>
<dbReference type="Pfam" id="PF10344">
    <property type="entry name" value="Hobbit"/>
    <property type="match status" value="1"/>
</dbReference>
<feature type="coiled-coil region" evidence="1">
    <location>
        <begin position="1854"/>
        <end position="1915"/>
    </location>
</feature>
<feature type="compositionally biased region" description="Low complexity" evidence="2">
    <location>
        <begin position="2100"/>
        <end position="2115"/>
    </location>
</feature>
<keyword evidence="3" id="KW-1133">Transmembrane helix</keyword>
<dbReference type="OrthoDB" id="1562405at2759"/>
<keyword evidence="3" id="KW-0812">Transmembrane</keyword>
<dbReference type="InterPro" id="IPR019441">
    <property type="entry name" value="FMP27/BLTP2/Hobbit_GFWDK_RBG"/>
</dbReference>
<evidence type="ECO:0000256" key="3">
    <source>
        <dbReference type="SAM" id="Phobius"/>
    </source>
</evidence>
<gene>
    <name evidence="6" type="primary">LOC110985319</name>
</gene>
<keyword evidence="1" id="KW-0175">Coiled coil</keyword>